<dbReference type="EMBL" id="GBRD01000998">
    <property type="protein sequence ID" value="JAG64823.1"/>
    <property type="molecule type" value="Transcribed_RNA"/>
</dbReference>
<reference evidence="2" key="2">
    <citation type="submission" date="2014-07" db="EMBL/GenBank/DDBJ databases">
        <authorList>
            <person name="Hull J."/>
        </authorList>
    </citation>
    <scope>NUCLEOTIDE SEQUENCE</scope>
</reference>
<gene>
    <name evidence="2" type="ORF">CM83_7409</name>
</gene>
<feature type="non-terminal residue" evidence="2">
    <location>
        <position position="380"/>
    </location>
</feature>
<evidence type="ECO:0000313" key="2">
    <source>
        <dbReference type="EMBL" id="JAG19182.1"/>
    </source>
</evidence>
<feature type="compositionally biased region" description="Polar residues" evidence="1">
    <location>
        <begin position="276"/>
        <end position="289"/>
    </location>
</feature>
<accession>A0A0A9XEP8</accession>
<feature type="region of interest" description="Disordered" evidence="1">
    <location>
        <begin position="273"/>
        <end position="294"/>
    </location>
</feature>
<protein>
    <submittedName>
        <fullName evidence="2">Uncharacterized protein</fullName>
    </submittedName>
</protein>
<feature type="region of interest" description="Disordered" evidence="1">
    <location>
        <begin position="192"/>
        <end position="241"/>
    </location>
</feature>
<dbReference type="EMBL" id="GBHO01024422">
    <property type="protein sequence ID" value="JAG19182.1"/>
    <property type="molecule type" value="Transcribed_RNA"/>
</dbReference>
<evidence type="ECO:0000313" key="3">
    <source>
        <dbReference type="EMBL" id="JAG64823.1"/>
    </source>
</evidence>
<dbReference type="AlphaFoldDB" id="A0A0A9XEP8"/>
<feature type="compositionally biased region" description="Polar residues" evidence="1">
    <location>
        <begin position="358"/>
        <end position="380"/>
    </location>
</feature>
<reference evidence="3" key="3">
    <citation type="submission" date="2014-09" db="EMBL/GenBank/DDBJ databases">
        <authorList>
            <person name="Magalhaes I.L.F."/>
            <person name="Oliveira U."/>
            <person name="Santos F.R."/>
            <person name="Vidigal T.H.D.A."/>
            <person name="Brescovit A.D."/>
            <person name="Santos A.J."/>
        </authorList>
    </citation>
    <scope>NUCLEOTIDE SEQUENCE</scope>
</reference>
<reference evidence="2" key="1">
    <citation type="journal article" date="2014" name="PLoS ONE">
        <title>Transcriptome-Based Identification of ABC Transporters in the Western Tarnished Plant Bug Lygus hesperus.</title>
        <authorList>
            <person name="Hull J.J."/>
            <person name="Chaney K."/>
            <person name="Geib S.M."/>
            <person name="Fabrick J.A."/>
            <person name="Brent C.S."/>
            <person name="Walsh D."/>
            <person name="Lavine L.C."/>
        </authorList>
    </citation>
    <scope>NUCLEOTIDE SEQUENCE</scope>
</reference>
<organism evidence="2">
    <name type="scientific">Lygus hesperus</name>
    <name type="common">Western plant bug</name>
    <dbReference type="NCBI Taxonomy" id="30085"/>
    <lineage>
        <taxon>Eukaryota</taxon>
        <taxon>Metazoa</taxon>
        <taxon>Ecdysozoa</taxon>
        <taxon>Arthropoda</taxon>
        <taxon>Hexapoda</taxon>
        <taxon>Insecta</taxon>
        <taxon>Pterygota</taxon>
        <taxon>Neoptera</taxon>
        <taxon>Paraneoptera</taxon>
        <taxon>Hemiptera</taxon>
        <taxon>Heteroptera</taxon>
        <taxon>Panheteroptera</taxon>
        <taxon>Cimicomorpha</taxon>
        <taxon>Miridae</taxon>
        <taxon>Mirini</taxon>
        <taxon>Lygus</taxon>
    </lineage>
</organism>
<name>A0A0A9XEP8_LYGHE</name>
<evidence type="ECO:0000256" key="1">
    <source>
        <dbReference type="SAM" id="MobiDB-lite"/>
    </source>
</evidence>
<proteinExistence type="predicted"/>
<feature type="region of interest" description="Disordered" evidence="1">
    <location>
        <begin position="337"/>
        <end position="380"/>
    </location>
</feature>
<sequence length="380" mass="41685">MDTGQCLYCQALVKNLCLPCQFKVHMMHSGPVDTVCNSTPERPTPCTPKSNPETGNLNCKSCDYYVEIISKLTADVCEDDLVKVIMSCITDSQACENQRAVLNKKSGSEILTSALASFLQGQAVCSANATRRLLSCLKPDVNLETPDVANTEDLAKALSEASCPLALSAVLPSEISSKKASIAVSSKIGIDDRRNKRQSSNLRAESKKLKQVSNSPCETDSFPELGKNKNKSQDVKTEDGQLYMGEVYSSSLKDQKPLASSRSIKKRSVADENFELNENTNNRSSTYKNKSQDGEYMGEIFSSSLKEPSQTQYAGSKSSIKKRSLADENVELKESSINRFPNYKNKSQDGECMGELYSPSSKGKGQNQMQYASSKSIKKR</sequence>